<geneLocation type="plasmid" evidence="1 2">
    <name>unnamed1</name>
</geneLocation>
<sequence length="53" mass="6378">MKRFKSQRHLQRFVSIHDPITNLFQIPRHDISSSHHRELRSEAMNLWGKIARA</sequence>
<reference evidence="1 2" key="1">
    <citation type="submission" date="2018-07" db="EMBL/GenBank/DDBJ databases">
        <title>Rhizobium leguminosarum strain:ATCC 14479 Genome sequencing and assembly.</title>
        <authorList>
            <person name="Chakraborty R."/>
        </authorList>
    </citation>
    <scope>NUCLEOTIDE SEQUENCE [LARGE SCALE GENOMIC DNA]</scope>
    <source>
        <strain evidence="1 2">ATCC 14479</strain>
        <plasmid evidence="2">Plasmid unnamed1</plasmid>
    </source>
</reference>
<dbReference type="Proteomes" id="UP000251166">
    <property type="component" value="Plasmid unnamed1"/>
</dbReference>
<organism evidence="1 2">
    <name type="scientific">Rhizobium leguminosarum</name>
    <dbReference type="NCBI Taxonomy" id="384"/>
    <lineage>
        <taxon>Bacteria</taxon>
        <taxon>Pseudomonadati</taxon>
        <taxon>Pseudomonadota</taxon>
        <taxon>Alphaproteobacteria</taxon>
        <taxon>Hyphomicrobiales</taxon>
        <taxon>Rhizobiaceae</taxon>
        <taxon>Rhizobium/Agrobacterium group</taxon>
        <taxon>Rhizobium</taxon>
    </lineage>
</organism>
<proteinExistence type="predicted"/>
<keyword evidence="1" id="KW-0614">Plasmid</keyword>
<evidence type="ECO:0000313" key="1">
    <source>
        <dbReference type="EMBL" id="AXA43324.1"/>
    </source>
</evidence>
<accession>A0A2Z4YPL5</accession>
<protein>
    <recommendedName>
        <fullName evidence="3">Transposase</fullName>
    </recommendedName>
</protein>
<name>A0A2Z4YPL5_RHILE</name>
<dbReference type="EMBL" id="CP030761">
    <property type="protein sequence ID" value="AXA43324.1"/>
    <property type="molecule type" value="Genomic_DNA"/>
</dbReference>
<evidence type="ECO:0000313" key="2">
    <source>
        <dbReference type="Proteomes" id="UP000251166"/>
    </source>
</evidence>
<evidence type="ECO:0008006" key="3">
    <source>
        <dbReference type="Google" id="ProtNLM"/>
    </source>
</evidence>
<dbReference type="AlphaFoldDB" id="A0A2Z4YPL5"/>
<gene>
    <name evidence="1" type="ORF">DLJ82_5763</name>
</gene>